<proteinExistence type="predicted"/>
<dbReference type="InterPro" id="IPR002110">
    <property type="entry name" value="Ankyrin_rpt"/>
</dbReference>
<feature type="region of interest" description="Disordered" evidence="4">
    <location>
        <begin position="293"/>
        <end position="321"/>
    </location>
</feature>
<dbReference type="SMART" id="SM00248">
    <property type="entry name" value="ANK"/>
    <property type="match status" value="2"/>
</dbReference>
<evidence type="ECO:0000256" key="3">
    <source>
        <dbReference type="PROSITE-ProRule" id="PRU00023"/>
    </source>
</evidence>
<evidence type="ECO:0000313" key="6">
    <source>
        <dbReference type="EMBL" id="CAD8778434.1"/>
    </source>
</evidence>
<feature type="repeat" description="ANK" evidence="3">
    <location>
        <begin position="466"/>
        <end position="494"/>
    </location>
</feature>
<reference evidence="5" key="1">
    <citation type="submission" date="2021-01" db="EMBL/GenBank/DDBJ databases">
        <authorList>
            <person name="Corre E."/>
            <person name="Pelletier E."/>
            <person name="Niang G."/>
            <person name="Scheremetjew M."/>
            <person name="Finn R."/>
            <person name="Kale V."/>
            <person name="Holt S."/>
            <person name="Cochrane G."/>
            <person name="Meng A."/>
            <person name="Brown T."/>
            <person name="Cohen L."/>
        </authorList>
    </citation>
    <scope>NUCLEOTIDE SEQUENCE</scope>
    <source>
        <strain evidence="5">CCMP443</strain>
    </source>
</reference>
<evidence type="ECO:0000256" key="1">
    <source>
        <dbReference type="ARBA" id="ARBA00022737"/>
    </source>
</evidence>
<organism evidence="5">
    <name type="scientific">Hemiselmis tepida</name>
    <dbReference type="NCBI Taxonomy" id="464990"/>
    <lineage>
        <taxon>Eukaryota</taxon>
        <taxon>Cryptophyceae</taxon>
        <taxon>Cryptomonadales</taxon>
        <taxon>Hemiselmidaceae</taxon>
        <taxon>Hemiselmis</taxon>
    </lineage>
</organism>
<dbReference type="Gene3D" id="1.25.40.20">
    <property type="entry name" value="Ankyrin repeat-containing domain"/>
    <property type="match status" value="1"/>
</dbReference>
<dbReference type="AlphaFoldDB" id="A0A6T6RLN0"/>
<dbReference type="SUPFAM" id="SSF48403">
    <property type="entry name" value="Ankyrin repeat"/>
    <property type="match status" value="1"/>
</dbReference>
<dbReference type="PROSITE" id="PS50088">
    <property type="entry name" value="ANK_REPEAT"/>
    <property type="match status" value="2"/>
</dbReference>
<dbReference type="Pfam" id="PF12796">
    <property type="entry name" value="Ank_2"/>
    <property type="match status" value="1"/>
</dbReference>
<feature type="repeat" description="ANK" evidence="3">
    <location>
        <begin position="495"/>
        <end position="527"/>
    </location>
</feature>
<evidence type="ECO:0000256" key="4">
    <source>
        <dbReference type="SAM" id="MobiDB-lite"/>
    </source>
</evidence>
<dbReference type="PANTHER" id="PTHR24171">
    <property type="entry name" value="ANKYRIN REPEAT DOMAIN-CONTAINING PROTEIN 39-RELATED"/>
    <property type="match status" value="1"/>
</dbReference>
<dbReference type="InterPro" id="IPR036770">
    <property type="entry name" value="Ankyrin_rpt-contain_sf"/>
</dbReference>
<evidence type="ECO:0000313" key="5">
    <source>
        <dbReference type="EMBL" id="CAD8778259.1"/>
    </source>
</evidence>
<dbReference type="EMBL" id="HBFN01001892">
    <property type="protein sequence ID" value="CAD8778434.1"/>
    <property type="molecule type" value="Transcribed_RNA"/>
</dbReference>
<gene>
    <name evidence="5" type="ORF">HTEP1355_LOCUS1098</name>
    <name evidence="6" type="ORF">HTEP1355_LOCUS1170</name>
    <name evidence="7" type="ORF">HTEP1355_LOCUS1258</name>
</gene>
<dbReference type="EMBL" id="HBFN01002003">
    <property type="protein sequence ID" value="CAD8778647.1"/>
    <property type="molecule type" value="Transcribed_RNA"/>
</dbReference>
<feature type="compositionally biased region" description="Basic and acidic residues" evidence="4">
    <location>
        <begin position="1"/>
        <end position="21"/>
    </location>
</feature>
<evidence type="ECO:0000256" key="2">
    <source>
        <dbReference type="ARBA" id="ARBA00023043"/>
    </source>
</evidence>
<feature type="region of interest" description="Disordered" evidence="4">
    <location>
        <begin position="1"/>
        <end position="29"/>
    </location>
</feature>
<name>A0A6T6RLN0_9CRYP</name>
<keyword evidence="2 3" id="KW-0040">ANK repeat</keyword>
<dbReference type="PROSITE" id="PS50297">
    <property type="entry name" value="ANK_REP_REGION"/>
    <property type="match status" value="2"/>
</dbReference>
<keyword evidence="1" id="KW-0677">Repeat</keyword>
<protein>
    <submittedName>
        <fullName evidence="5">Uncharacterized protein</fullName>
    </submittedName>
</protein>
<sequence length="639" mass="71304">MSAADHEMERDLEADMRRPGSDPDPAPESLLRLMDLTDMEDLGGKERVKAQVQEVLSRAQGGSAKQTEAAVKAVWEERDRRVAREQERKERDAWPADQCNVEGEVTRSGGAFLIVNGDVLVPGRLYSKARHQPRVGDRVRMDVRRARGSREAGSSMRGCEWAATSLKVVARVSEAKMLQSTQEGGSELVQGVEGHERSLKEILVEGEAIRDRLSIEEQRTAYEEALAQEKRIRRNGWLDDDPDNKGYVKRFPLIGKKARKLWGGAGSVNVQRSRTLAIAGGTAQLLEKGGRNELDEEMQGTSDWDSIRWNGKGDIGGEEDDSDSYDAIEHAKRDLMGPDHDGEGGEDWLFEKDEEEVEGAMTGAQDKPWWMATEDEMPAVKKSLDERRRLLAEGNNTYALFDRFGRKMFQERIPSCTPPWMIPSDWHLREYIGCAWGGYTNRMMRFIHEGVVSPDDKAPFHPFCGALHLAAAKNNYQCVRRLVAAGADANIRDALDETPLHLAARNGCVKCVRVLLGAGACPSAKNSRDETVLEAAKESAETWIYWGTLNDNPFVHECVEILEGWIAGGSGRGRPKEAAVEMFGEECAVEEWEAFEGEVDNESEEISVSDEQAGRRLTERRIHEARAEIFSAVSPPAPR</sequence>
<dbReference type="EMBL" id="HBFN01001781">
    <property type="protein sequence ID" value="CAD8778259.1"/>
    <property type="molecule type" value="Transcribed_RNA"/>
</dbReference>
<evidence type="ECO:0000313" key="7">
    <source>
        <dbReference type="EMBL" id="CAD8778647.1"/>
    </source>
</evidence>
<accession>A0A6T6RLN0</accession>